<gene>
    <name evidence="3" type="ORF">BN13_210013</name>
</gene>
<dbReference type="InterPro" id="IPR002881">
    <property type="entry name" value="DUF58"/>
</dbReference>
<protein>
    <recommendedName>
        <fullName evidence="2">DUF58 domain-containing protein</fullName>
    </recommendedName>
</protein>
<proteinExistence type="predicted"/>
<dbReference type="EMBL" id="CAJC01000124">
    <property type="protein sequence ID" value="CCI52789.1"/>
    <property type="molecule type" value="Genomic_DNA"/>
</dbReference>
<keyword evidence="1" id="KW-0472">Membrane</keyword>
<reference evidence="3 4" key="1">
    <citation type="journal article" date="2013" name="ISME J.">
        <title>A metabolic model for members of the genus Tetrasphaera involved in enhanced biological phosphorus removal.</title>
        <authorList>
            <person name="Kristiansen R."/>
            <person name="Nguyen H.T.T."/>
            <person name="Saunders A.M."/>
            <person name="Nielsen J.L."/>
            <person name="Wimmer R."/>
            <person name="Le V.Q."/>
            <person name="McIlroy S.J."/>
            <person name="Petrovski S."/>
            <person name="Seviour R.J."/>
            <person name="Calteau A."/>
            <person name="Nielsen K.L."/>
            <person name="Nielsen P.H."/>
        </authorList>
    </citation>
    <scope>NUCLEOTIDE SEQUENCE [LARGE SCALE GENOMIC DNA]</scope>
    <source>
        <strain evidence="3 4">Ben 74</strain>
    </source>
</reference>
<comment type="caution">
    <text evidence="3">The sequence shown here is derived from an EMBL/GenBank/DDBJ whole genome shotgun (WGS) entry which is preliminary data.</text>
</comment>
<feature type="transmembrane region" description="Helical" evidence="1">
    <location>
        <begin position="66"/>
        <end position="82"/>
    </location>
</feature>
<dbReference type="Pfam" id="PF01882">
    <property type="entry name" value="DUF58"/>
    <property type="match status" value="1"/>
</dbReference>
<dbReference type="Proteomes" id="UP000035720">
    <property type="component" value="Unassembled WGS sequence"/>
</dbReference>
<organism evidence="3 4">
    <name type="scientific">Nostocoides jenkinsii Ben 74</name>
    <dbReference type="NCBI Taxonomy" id="1193518"/>
    <lineage>
        <taxon>Bacteria</taxon>
        <taxon>Bacillati</taxon>
        <taxon>Actinomycetota</taxon>
        <taxon>Actinomycetes</taxon>
        <taxon>Micrococcales</taxon>
        <taxon>Intrasporangiaceae</taxon>
        <taxon>Nostocoides</taxon>
    </lineage>
</organism>
<evidence type="ECO:0000313" key="3">
    <source>
        <dbReference type="EMBL" id="CCI52789.1"/>
    </source>
</evidence>
<evidence type="ECO:0000259" key="2">
    <source>
        <dbReference type="Pfam" id="PF01882"/>
    </source>
</evidence>
<dbReference type="STRING" id="1193518.BN13_210013"/>
<sequence length="439" mass="47943">MTAPTEAVPRRWRVPRPRMPRGLRGMPRGIPRVVARARGLDPWVRTRLEPLVSAFRAATDIVTRRGWLAIGAGVAATGIGLWQGWVEVLILGIALLATAGLAVSWTFGRMAYAATIELDATRVVEGEQAFGRVVVRNRGGRTLLPSLIELPVGRRSRRFELPSLAGETDHEILFAVPTRRRGVITIGPLRSVKVDPFGLYRRERNWTERATLFVHPRTVPVGAQATGFLRDIEGVTSHNLTSSDVAFHALREYVPGDDLRTVHWRTTARTGRLMVRQFEETRRSHLLIALSLRRTDYAAAAELDAAVSTVGSLVKQARREERQVDVVTSAERLSVASAAILLDQLCSAEVQDEAPPLRETIAEALVAAPGISMIILVSGSAASAEDWHGAHRQAPLDAFVAGLRMTGANGTAARRRLGGMVVVDVPALGDLPRAVRVMR</sequence>
<name>A0A077M894_9MICO</name>
<dbReference type="PANTHER" id="PTHR34351">
    <property type="entry name" value="SLR1927 PROTEIN-RELATED"/>
    <property type="match status" value="1"/>
</dbReference>
<keyword evidence="1" id="KW-1133">Transmembrane helix</keyword>
<keyword evidence="4" id="KW-1185">Reference proteome</keyword>
<feature type="transmembrane region" description="Helical" evidence="1">
    <location>
        <begin position="88"/>
        <end position="108"/>
    </location>
</feature>
<keyword evidence="1" id="KW-0812">Transmembrane</keyword>
<feature type="domain" description="DUF58" evidence="2">
    <location>
        <begin position="250"/>
        <end position="292"/>
    </location>
</feature>
<dbReference type="PANTHER" id="PTHR34351:SF1">
    <property type="entry name" value="SLR1927 PROTEIN"/>
    <property type="match status" value="1"/>
</dbReference>
<evidence type="ECO:0000313" key="4">
    <source>
        <dbReference type="Proteomes" id="UP000035720"/>
    </source>
</evidence>
<evidence type="ECO:0000256" key="1">
    <source>
        <dbReference type="SAM" id="Phobius"/>
    </source>
</evidence>
<dbReference type="AlphaFoldDB" id="A0A077M894"/>
<accession>A0A077M894</accession>
<dbReference type="RefSeq" id="WP_162199919.1">
    <property type="nucleotide sequence ID" value="NZ_HF571038.1"/>
</dbReference>